<dbReference type="SUPFAM" id="SSF63380">
    <property type="entry name" value="Riboflavin synthase domain-like"/>
    <property type="match status" value="1"/>
</dbReference>
<dbReference type="PROSITE" id="PS50902">
    <property type="entry name" value="FLAVODOXIN_LIKE"/>
    <property type="match status" value="1"/>
</dbReference>
<dbReference type="PROSITE" id="PS51384">
    <property type="entry name" value="FAD_FR"/>
    <property type="match status" value="1"/>
</dbReference>
<proteinExistence type="predicted"/>
<dbReference type="Pfam" id="PF00175">
    <property type="entry name" value="NAD_binding_1"/>
    <property type="match status" value="1"/>
</dbReference>
<sequence>MNRNRSTRALFGNLAVGLGLLLIALLLLRLHLGERWWPAPPLAPQWWMALAALAIYAAACFALWWCTRQRDDEVGDSKEPPILVVWASQTGFAQQLAQRTAAQLRAAGHKTRLRAIDQVDAALLDSTRQALFIVSTTGEGDPPDHALAFLSRVMPQPLKLPQLQYAVLALGDKTYEQYCAFGHQLDDWLRAHGAQPLFDTVDVDNADAEALRHWQQLLGQLGGSSTEASDWSAPAYQSWLLRKREVLNPGSIGGKVFHLQLQPADGQLPAWQAGDIAEIGPRQSAVAVTQWLQAHDFASTTVLADGRLLGDALAVSHLPDSCDTGDADALAASLKPLPHREYSIASMPTEGSLQLMLRRQLRPDGTPGLASGWLCDYTAIGDSIDLRLRSNSNFHPPGNDAPLILIGNGTGIAGLRAHLRARIDAGARRNWLLFGERNVAHDFHFGDELRQWQREGGVERLDTVFSRDDGAFHYVQDALAAHSEVLRQWLDDGATLLVCGSLQGMAPAVDKVIIDAIGADAHQALRIAGRYRRDVY</sequence>
<dbReference type="CDD" id="cd06200">
    <property type="entry name" value="SiR_like1"/>
    <property type="match status" value="1"/>
</dbReference>
<dbReference type="InterPro" id="IPR017938">
    <property type="entry name" value="Riboflavin_synthase-like_b-brl"/>
</dbReference>
<keyword evidence="2" id="KW-0288">FMN</keyword>
<evidence type="ECO:0000256" key="1">
    <source>
        <dbReference type="ARBA" id="ARBA00022630"/>
    </source>
</evidence>
<evidence type="ECO:0000256" key="3">
    <source>
        <dbReference type="ARBA" id="ARBA00022982"/>
    </source>
</evidence>
<dbReference type="InterPro" id="IPR039261">
    <property type="entry name" value="FNR_nucleotide-bd"/>
</dbReference>
<evidence type="ECO:0000259" key="6">
    <source>
        <dbReference type="PROSITE" id="PS50902"/>
    </source>
</evidence>
<dbReference type="InterPro" id="IPR001094">
    <property type="entry name" value="Flavdoxin-like"/>
</dbReference>
<keyword evidence="5" id="KW-0472">Membrane</keyword>
<reference evidence="8 9" key="1">
    <citation type="submission" date="2015-05" db="EMBL/GenBank/DDBJ databases">
        <title>Genome sequencing and analysis of members of genus Stenotrophomonas.</title>
        <authorList>
            <person name="Patil P.P."/>
            <person name="Midha S."/>
            <person name="Patil P.B."/>
        </authorList>
    </citation>
    <scope>NUCLEOTIDE SEQUENCE [LARGE SCALE GENOMIC DNA]</scope>
    <source>
        <strain evidence="8 9">DSM 18941</strain>
    </source>
</reference>
<dbReference type="Gene3D" id="2.40.30.10">
    <property type="entry name" value="Translation factors"/>
    <property type="match status" value="1"/>
</dbReference>
<dbReference type="InterPro" id="IPR008254">
    <property type="entry name" value="Flavodoxin/NO_synth"/>
</dbReference>
<dbReference type="RefSeq" id="WP_057628863.1">
    <property type="nucleotide sequence ID" value="NZ_LDJJ01000037.1"/>
</dbReference>
<evidence type="ECO:0000256" key="4">
    <source>
        <dbReference type="ARBA" id="ARBA00023797"/>
    </source>
</evidence>
<dbReference type="EMBL" id="LDJJ01000037">
    <property type="protein sequence ID" value="KRG66923.1"/>
    <property type="molecule type" value="Genomic_DNA"/>
</dbReference>
<dbReference type="PANTHER" id="PTHR19384">
    <property type="entry name" value="NITRIC OXIDE SYNTHASE-RELATED"/>
    <property type="match status" value="1"/>
</dbReference>
<evidence type="ECO:0000256" key="2">
    <source>
        <dbReference type="ARBA" id="ARBA00022643"/>
    </source>
</evidence>
<dbReference type="SUPFAM" id="SSF52218">
    <property type="entry name" value="Flavoproteins"/>
    <property type="match status" value="1"/>
</dbReference>
<keyword evidence="5" id="KW-0812">Transmembrane</keyword>
<dbReference type="PRINTS" id="PR00369">
    <property type="entry name" value="FLAVODOXIN"/>
</dbReference>
<dbReference type="SUPFAM" id="SSF52343">
    <property type="entry name" value="Ferredoxin reductase-like, C-terminal NADP-linked domain"/>
    <property type="match status" value="1"/>
</dbReference>
<dbReference type="GO" id="GO:0005829">
    <property type="term" value="C:cytosol"/>
    <property type="evidence" value="ECO:0007669"/>
    <property type="project" value="TreeGrafter"/>
</dbReference>
<dbReference type="PRINTS" id="PR00371">
    <property type="entry name" value="FPNCR"/>
</dbReference>
<name>A0A0R0CCX2_9GAMM</name>
<dbReference type="GO" id="GO:0010181">
    <property type="term" value="F:FMN binding"/>
    <property type="evidence" value="ECO:0007669"/>
    <property type="project" value="InterPro"/>
</dbReference>
<keyword evidence="3" id="KW-0813">Transport</keyword>
<dbReference type="Gene3D" id="3.40.50.80">
    <property type="entry name" value="Nucleotide-binding domain of ferredoxin-NADP reductase (FNR) module"/>
    <property type="match status" value="1"/>
</dbReference>
<evidence type="ECO:0000259" key="7">
    <source>
        <dbReference type="PROSITE" id="PS51384"/>
    </source>
</evidence>
<gene>
    <name evidence="8" type="ORF">ABB27_11605</name>
</gene>
<feature type="domain" description="FAD-binding FR-type" evidence="7">
    <location>
        <begin position="233"/>
        <end position="397"/>
    </location>
</feature>
<dbReference type="GO" id="GO:0003958">
    <property type="term" value="F:NADPH-hemoprotein reductase activity"/>
    <property type="evidence" value="ECO:0007669"/>
    <property type="project" value="UniProtKB-EC"/>
</dbReference>
<dbReference type="InterPro" id="IPR017927">
    <property type="entry name" value="FAD-bd_FR_type"/>
</dbReference>
<dbReference type="InterPro" id="IPR001433">
    <property type="entry name" value="OxRdtase_FAD/NAD-bd"/>
</dbReference>
<dbReference type="Proteomes" id="UP000051863">
    <property type="component" value="Unassembled WGS sequence"/>
</dbReference>
<dbReference type="PATRIC" id="fig|405446.3.peg.1820"/>
<keyword evidence="9" id="KW-1185">Reference proteome</keyword>
<dbReference type="GO" id="GO:0050660">
    <property type="term" value="F:flavin adenine dinucleotide binding"/>
    <property type="evidence" value="ECO:0007669"/>
    <property type="project" value="TreeGrafter"/>
</dbReference>
<dbReference type="EC" id="1.6.2.4" evidence="4"/>
<feature type="domain" description="Flavodoxin-like" evidence="6">
    <location>
        <begin position="82"/>
        <end position="219"/>
    </location>
</feature>
<keyword evidence="3" id="KW-0249">Electron transport</keyword>
<protein>
    <recommendedName>
        <fullName evidence="4">NADPH--hemoprotein reductase</fullName>
        <ecNumber evidence="4">1.6.2.4</ecNumber>
    </recommendedName>
</protein>
<dbReference type="OrthoDB" id="9816402at2"/>
<dbReference type="PANTHER" id="PTHR19384:SF17">
    <property type="entry name" value="NADPH--CYTOCHROME P450 REDUCTASE"/>
    <property type="match status" value="1"/>
</dbReference>
<comment type="caution">
    <text evidence="8">The sequence shown here is derived from an EMBL/GenBank/DDBJ whole genome shotgun (WGS) entry which is preliminary data.</text>
</comment>
<feature type="transmembrane region" description="Helical" evidence="5">
    <location>
        <begin position="44"/>
        <end position="66"/>
    </location>
</feature>
<dbReference type="AlphaFoldDB" id="A0A0R0CCX2"/>
<dbReference type="InterPro" id="IPR001709">
    <property type="entry name" value="Flavoprot_Pyr_Nucl_cyt_Rdtase"/>
</dbReference>
<evidence type="ECO:0000313" key="9">
    <source>
        <dbReference type="Proteomes" id="UP000051863"/>
    </source>
</evidence>
<dbReference type="Gene3D" id="3.40.50.360">
    <property type="match status" value="1"/>
</dbReference>
<dbReference type="InterPro" id="IPR029039">
    <property type="entry name" value="Flavoprotein-like_sf"/>
</dbReference>
<feature type="transmembrane region" description="Helical" evidence="5">
    <location>
        <begin position="12"/>
        <end position="32"/>
    </location>
</feature>
<keyword evidence="5" id="KW-1133">Transmembrane helix</keyword>
<organism evidence="8 9">
    <name type="scientific">Stenotrophomonas terrae</name>
    <dbReference type="NCBI Taxonomy" id="405446"/>
    <lineage>
        <taxon>Bacteria</taxon>
        <taxon>Pseudomonadati</taxon>
        <taxon>Pseudomonadota</taxon>
        <taxon>Gammaproteobacteria</taxon>
        <taxon>Lysobacterales</taxon>
        <taxon>Lysobacteraceae</taxon>
        <taxon>Stenotrophomonas</taxon>
    </lineage>
</organism>
<keyword evidence="1" id="KW-0285">Flavoprotein</keyword>
<accession>A0A0R0CCX2</accession>
<evidence type="ECO:0000313" key="8">
    <source>
        <dbReference type="EMBL" id="KRG66923.1"/>
    </source>
</evidence>
<evidence type="ECO:0000256" key="5">
    <source>
        <dbReference type="SAM" id="Phobius"/>
    </source>
</evidence>
<dbReference type="Pfam" id="PF00258">
    <property type="entry name" value="Flavodoxin_1"/>
    <property type="match status" value="1"/>
</dbReference>